<dbReference type="Pfam" id="PF00672">
    <property type="entry name" value="HAMP"/>
    <property type="match status" value="1"/>
</dbReference>
<evidence type="ECO:0000256" key="2">
    <source>
        <dbReference type="ARBA" id="ARBA00029447"/>
    </source>
</evidence>
<protein>
    <submittedName>
        <fullName evidence="7">Methyl-accepting chemotaxis protein</fullName>
    </submittedName>
</protein>
<dbReference type="Gene3D" id="1.10.287.950">
    <property type="entry name" value="Methyl-accepting chemotaxis protein"/>
    <property type="match status" value="1"/>
</dbReference>
<evidence type="ECO:0000259" key="6">
    <source>
        <dbReference type="PROSITE" id="PS50885"/>
    </source>
</evidence>
<feature type="transmembrane region" description="Helical" evidence="4">
    <location>
        <begin position="192"/>
        <end position="213"/>
    </location>
</feature>
<feature type="transmembrane region" description="Helical" evidence="4">
    <location>
        <begin position="16"/>
        <end position="36"/>
    </location>
</feature>
<dbReference type="Pfam" id="PF00015">
    <property type="entry name" value="MCPsignal"/>
    <property type="match status" value="1"/>
</dbReference>
<gene>
    <name evidence="7" type="ORF">ACFOGJ_10320</name>
</gene>
<evidence type="ECO:0000256" key="4">
    <source>
        <dbReference type="SAM" id="Phobius"/>
    </source>
</evidence>
<keyword evidence="1 3" id="KW-0807">Transducer</keyword>
<sequence length="563" mass="59541">MSSQGGIRNLKIRTKIALAFAVMVVVALAAGGITFWSGAQIGSAVTAKDEAFAKQERALNIVLLMRGQEGAIRGLLNTGDRDFIDDLEEHRGALTALLAEAVQASADEVQRQRLQEISTLADRWYNEFAAQQVRLMGHPDTVTQARAIEFSGAPAMLLLQIAALIDEVRAAEAMQIEAAKETQDTAFEIMDIAMAVAALLSIFFAALFGMLLVRAVARPVVQMTDVMTELAGGQLQGEIPATGRGDEIGAMARAVEVFKENAIERERLAAQEAEALQAREARARRMEELTGNFDEQVRSSLEVVAAAATELQATAETLLSTANLSQDQAAAVSAASDEAAASVQTVAAATQELSHSIEEINRQMAQSTDATNRAVQTAEHTSETVRRLSDGARKIGDVVTLISEIAEQTNLLALNATIEAARAGDAGKGFAVVASEVKQLASQTAKATEEISQQVGAIQGDTKGAVDAIEAIRNVISEVNEIATAIASAMTEQRAATEEISRNIQQAADGSREVSSNIVGVRDGADRTLEAAGNVKTAAGDLSSNSESLRADVVRFLTDVRAA</sequence>
<dbReference type="InterPro" id="IPR003660">
    <property type="entry name" value="HAMP_dom"/>
</dbReference>
<dbReference type="EMBL" id="JBHRTR010000024">
    <property type="protein sequence ID" value="MFC3227628.1"/>
    <property type="molecule type" value="Genomic_DNA"/>
</dbReference>
<evidence type="ECO:0000256" key="1">
    <source>
        <dbReference type="ARBA" id="ARBA00023224"/>
    </source>
</evidence>
<comment type="caution">
    <text evidence="7">The sequence shown here is derived from an EMBL/GenBank/DDBJ whole genome shotgun (WGS) entry which is preliminary data.</text>
</comment>
<dbReference type="Gene3D" id="1.10.8.500">
    <property type="entry name" value="HAMP domain in histidine kinase"/>
    <property type="match status" value="1"/>
</dbReference>
<dbReference type="PROSITE" id="PS50111">
    <property type="entry name" value="CHEMOTAXIS_TRANSDUC_2"/>
    <property type="match status" value="1"/>
</dbReference>
<dbReference type="SMART" id="SM00283">
    <property type="entry name" value="MA"/>
    <property type="match status" value="1"/>
</dbReference>
<dbReference type="Pfam" id="PF05227">
    <property type="entry name" value="CHASE3"/>
    <property type="match status" value="1"/>
</dbReference>
<dbReference type="InterPro" id="IPR004090">
    <property type="entry name" value="Chemotax_Me-accpt_rcpt"/>
</dbReference>
<dbReference type="CDD" id="cd06225">
    <property type="entry name" value="HAMP"/>
    <property type="match status" value="1"/>
</dbReference>
<comment type="similarity">
    <text evidence="2">Belongs to the methyl-accepting chemotaxis (MCP) protein family.</text>
</comment>
<proteinExistence type="inferred from homology"/>
<dbReference type="InterPro" id="IPR007891">
    <property type="entry name" value="CHASE3"/>
</dbReference>
<evidence type="ECO:0000313" key="8">
    <source>
        <dbReference type="Proteomes" id="UP001595528"/>
    </source>
</evidence>
<keyword evidence="4" id="KW-0472">Membrane</keyword>
<keyword evidence="4" id="KW-1133">Transmembrane helix</keyword>
<keyword evidence="4" id="KW-0812">Transmembrane</keyword>
<dbReference type="Proteomes" id="UP001595528">
    <property type="component" value="Unassembled WGS sequence"/>
</dbReference>
<dbReference type="PRINTS" id="PR00260">
    <property type="entry name" value="CHEMTRNSDUCR"/>
</dbReference>
<dbReference type="PANTHER" id="PTHR32089">
    <property type="entry name" value="METHYL-ACCEPTING CHEMOTAXIS PROTEIN MCPB"/>
    <property type="match status" value="1"/>
</dbReference>
<dbReference type="SUPFAM" id="SSF58104">
    <property type="entry name" value="Methyl-accepting chemotaxis protein (MCP) signaling domain"/>
    <property type="match status" value="1"/>
</dbReference>
<keyword evidence="8" id="KW-1185">Reference proteome</keyword>
<evidence type="ECO:0000259" key="5">
    <source>
        <dbReference type="PROSITE" id="PS50111"/>
    </source>
</evidence>
<feature type="domain" description="HAMP" evidence="6">
    <location>
        <begin position="214"/>
        <end position="267"/>
    </location>
</feature>
<dbReference type="PROSITE" id="PS50885">
    <property type="entry name" value="HAMP"/>
    <property type="match status" value="1"/>
</dbReference>
<dbReference type="InterPro" id="IPR004089">
    <property type="entry name" value="MCPsignal_dom"/>
</dbReference>
<evidence type="ECO:0000256" key="3">
    <source>
        <dbReference type="PROSITE-ProRule" id="PRU00284"/>
    </source>
</evidence>
<accession>A0ABV7KZ83</accession>
<dbReference type="RefSeq" id="WP_379899952.1">
    <property type="nucleotide sequence ID" value="NZ_JBHRTR010000024.1"/>
</dbReference>
<name>A0ABV7KZ83_9PROT</name>
<organism evidence="7 8">
    <name type="scientific">Marinibaculum pumilum</name>
    <dbReference type="NCBI Taxonomy" id="1766165"/>
    <lineage>
        <taxon>Bacteria</taxon>
        <taxon>Pseudomonadati</taxon>
        <taxon>Pseudomonadota</taxon>
        <taxon>Alphaproteobacteria</taxon>
        <taxon>Rhodospirillales</taxon>
        <taxon>Rhodospirillaceae</taxon>
        <taxon>Marinibaculum</taxon>
    </lineage>
</organism>
<feature type="domain" description="Methyl-accepting transducer" evidence="5">
    <location>
        <begin position="300"/>
        <end position="543"/>
    </location>
</feature>
<evidence type="ECO:0000313" key="7">
    <source>
        <dbReference type="EMBL" id="MFC3227628.1"/>
    </source>
</evidence>
<reference evidence="8" key="1">
    <citation type="journal article" date="2019" name="Int. J. Syst. Evol. Microbiol.">
        <title>The Global Catalogue of Microorganisms (GCM) 10K type strain sequencing project: providing services to taxonomists for standard genome sequencing and annotation.</title>
        <authorList>
            <consortium name="The Broad Institute Genomics Platform"/>
            <consortium name="The Broad Institute Genome Sequencing Center for Infectious Disease"/>
            <person name="Wu L."/>
            <person name="Ma J."/>
        </authorList>
    </citation>
    <scope>NUCLEOTIDE SEQUENCE [LARGE SCALE GENOMIC DNA]</scope>
    <source>
        <strain evidence="8">KCTC 42964</strain>
    </source>
</reference>
<dbReference type="PANTHER" id="PTHR32089:SF112">
    <property type="entry name" value="LYSOZYME-LIKE PROTEIN-RELATED"/>
    <property type="match status" value="1"/>
</dbReference>
<dbReference type="SMART" id="SM00304">
    <property type="entry name" value="HAMP"/>
    <property type="match status" value="1"/>
</dbReference>